<dbReference type="Gene3D" id="3.10.450.50">
    <property type="match status" value="1"/>
</dbReference>
<dbReference type="EMBL" id="QUMU01000022">
    <property type="protein sequence ID" value="REG20425.1"/>
    <property type="molecule type" value="Genomic_DNA"/>
</dbReference>
<evidence type="ECO:0000313" key="2">
    <source>
        <dbReference type="EMBL" id="REG20425.1"/>
    </source>
</evidence>
<evidence type="ECO:0000313" key="3">
    <source>
        <dbReference type="Proteomes" id="UP000256345"/>
    </source>
</evidence>
<name>A0ABX9JLG0_9BACT</name>
<feature type="domain" description="SnoaL-like" evidence="1">
    <location>
        <begin position="17"/>
        <end position="116"/>
    </location>
</feature>
<reference evidence="2 3" key="1">
    <citation type="submission" date="2018-08" db="EMBL/GenBank/DDBJ databases">
        <title>Genomic Encyclopedia of Archaeal and Bacterial Type Strains, Phase II (KMG-II): from individual species to whole genera.</title>
        <authorList>
            <person name="Goeker M."/>
        </authorList>
    </citation>
    <scope>NUCLEOTIDE SEQUENCE [LARGE SCALE GENOMIC DNA]</scope>
    <source>
        <strain evidence="2 3">DSM 2261</strain>
    </source>
</reference>
<comment type="caution">
    <text evidence="2">The sequence shown here is derived from an EMBL/GenBank/DDBJ whole genome shotgun (WGS) entry which is preliminary data.</text>
</comment>
<keyword evidence="3" id="KW-1185">Reference proteome</keyword>
<proteinExistence type="predicted"/>
<dbReference type="InterPro" id="IPR037401">
    <property type="entry name" value="SnoaL-like"/>
</dbReference>
<dbReference type="SUPFAM" id="SSF54427">
    <property type="entry name" value="NTF2-like"/>
    <property type="match status" value="1"/>
</dbReference>
<sequence>MRVCYTPRMHPNAQLLTDFYAAFARRDGDAMASAYHPDAEFSDPAFPGLRGPRVTSMWRMLCERGTDLELTLVDAQADDRSGRARWEARYTFSMSGKKVLNRVSSEFEFKDGKILRQTDRFPFWTWARQAIGPAGLLLGWTPFLRNKVQAQARRSLDKYMEERGIKGA</sequence>
<protein>
    <submittedName>
        <fullName evidence="2">Ketosteroid isomerase-like protein</fullName>
    </submittedName>
</protein>
<dbReference type="Proteomes" id="UP000256345">
    <property type="component" value="Unassembled WGS sequence"/>
</dbReference>
<dbReference type="InterPro" id="IPR032710">
    <property type="entry name" value="NTF2-like_dom_sf"/>
</dbReference>
<organism evidence="2 3">
    <name type="scientific">Archangium gephyra</name>
    <dbReference type="NCBI Taxonomy" id="48"/>
    <lineage>
        <taxon>Bacteria</taxon>
        <taxon>Pseudomonadati</taxon>
        <taxon>Myxococcota</taxon>
        <taxon>Myxococcia</taxon>
        <taxon>Myxococcales</taxon>
        <taxon>Cystobacterineae</taxon>
        <taxon>Archangiaceae</taxon>
        <taxon>Archangium</taxon>
    </lineage>
</organism>
<dbReference type="Pfam" id="PF12680">
    <property type="entry name" value="SnoaL_2"/>
    <property type="match status" value="1"/>
</dbReference>
<accession>A0ABX9JLG0</accession>
<evidence type="ECO:0000259" key="1">
    <source>
        <dbReference type="Pfam" id="PF12680"/>
    </source>
</evidence>
<gene>
    <name evidence="2" type="ORF">ATI61_122125</name>
</gene>